<dbReference type="Proteomes" id="UP001194539">
    <property type="component" value="Unassembled WGS sequence"/>
</dbReference>
<keyword evidence="3" id="KW-1185">Reference proteome</keyword>
<dbReference type="SUPFAM" id="SSF51182">
    <property type="entry name" value="RmlC-like cupins"/>
    <property type="match status" value="1"/>
</dbReference>
<evidence type="ECO:0000313" key="2">
    <source>
        <dbReference type="EMBL" id="MBH5390669.1"/>
    </source>
</evidence>
<protein>
    <submittedName>
        <fullName evidence="2">Cupin domain-containing protein</fullName>
    </submittedName>
</protein>
<accession>A0ABS0PC12</accession>
<sequence length="57" mass="6623">MRSLEVTVGDERRVLGAGDAYYVSSRRPRRFRFIEQETCELVSACVPPSLYSWRKPT</sequence>
<dbReference type="InterPro" id="IPR014710">
    <property type="entry name" value="RmlC-like_jellyroll"/>
</dbReference>
<dbReference type="Pfam" id="PF07883">
    <property type="entry name" value="Cupin_2"/>
    <property type="match status" value="1"/>
</dbReference>
<organism evidence="2 3">
    <name type="scientific">Bradyrhizobium diversitatis</name>
    <dbReference type="NCBI Taxonomy" id="2755406"/>
    <lineage>
        <taxon>Bacteria</taxon>
        <taxon>Pseudomonadati</taxon>
        <taxon>Pseudomonadota</taxon>
        <taxon>Alphaproteobacteria</taxon>
        <taxon>Hyphomicrobiales</taxon>
        <taxon>Nitrobacteraceae</taxon>
        <taxon>Bradyrhizobium</taxon>
    </lineage>
</organism>
<dbReference type="EMBL" id="JACEGD010000035">
    <property type="protein sequence ID" value="MBH5390669.1"/>
    <property type="molecule type" value="Genomic_DNA"/>
</dbReference>
<name>A0ABS0PC12_9BRAD</name>
<dbReference type="InterPro" id="IPR011051">
    <property type="entry name" value="RmlC_Cupin_sf"/>
</dbReference>
<gene>
    <name evidence="2" type="ORF">H1B27_31000</name>
</gene>
<evidence type="ECO:0000259" key="1">
    <source>
        <dbReference type="Pfam" id="PF07883"/>
    </source>
</evidence>
<dbReference type="Gene3D" id="2.60.120.10">
    <property type="entry name" value="Jelly Rolls"/>
    <property type="match status" value="1"/>
</dbReference>
<reference evidence="2 3" key="1">
    <citation type="submission" date="2020-07" db="EMBL/GenBank/DDBJ databases">
        <title>Bradyrhizobium diversity isolated from nodules of indigenous legumes of Western Australia.</title>
        <authorList>
            <person name="Klepa M.S."/>
        </authorList>
    </citation>
    <scope>NUCLEOTIDE SEQUENCE [LARGE SCALE GENOMIC DNA]</scope>
    <source>
        <strain evidence="2 3">CNPSo 4019</strain>
    </source>
</reference>
<feature type="domain" description="Cupin type-2" evidence="1">
    <location>
        <begin position="4"/>
        <end position="43"/>
    </location>
</feature>
<dbReference type="InterPro" id="IPR013096">
    <property type="entry name" value="Cupin_2"/>
</dbReference>
<comment type="caution">
    <text evidence="2">The sequence shown here is derived from an EMBL/GenBank/DDBJ whole genome shotgun (WGS) entry which is preliminary data.</text>
</comment>
<evidence type="ECO:0000313" key="3">
    <source>
        <dbReference type="Proteomes" id="UP001194539"/>
    </source>
</evidence>
<proteinExistence type="predicted"/>